<feature type="domain" description="F5/8 type C" evidence="2">
    <location>
        <begin position="12"/>
        <end position="149"/>
    </location>
</feature>
<evidence type="ECO:0000313" key="3">
    <source>
        <dbReference type="EnsemblMetazoa" id="G7672.1:cds"/>
    </source>
</evidence>
<keyword evidence="1" id="KW-0732">Signal</keyword>
<feature type="chain" id="PRO_5036454116" description="F5/8 type C domain-containing protein" evidence="1">
    <location>
        <begin position="19"/>
        <end position="149"/>
    </location>
</feature>
<dbReference type="PROSITE" id="PS50022">
    <property type="entry name" value="FA58C_3"/>
    <property type="match status" value="1"/>
</dbReference>
<evidence type="ECO:0000256" key="1">
    <source>
        <dbReference type="SAM" id="SignalP"/>
    </source>
</evidence>
<organism evidence="3 4">
    <name type="scientific">Magallana gigas</name>
    <name type="common">Pacific oyster</name>
    <name type="synonym">Crassostrea gigas</name>
    <dbReference type="NCBI Taxonomy" id="29159"/>
    <lineage>
        <taxon>Eukaryota</taxon>
        <taxon>Metazoa</taxon>
        <taxon>Spiralia</taxon>
        <taxon>Lophotrochozoa</taxon>
        <taxon>Mollusca</taxon>
        <taxon>Bivalvia</taxon>
        <taxon>Autobranchia</taxon>
        <taxon>Pteriomorphia</taxon>
        <taxon>Ostreida</taxon>
        <taxon>Ostreoidea</taxon>
        <taxon>Ostreidae</taxon>
        <taxon>Magallana</taxon>
    </lineage>
</organism>
<sequence>MRAFVWTAFVWTIRTAYCYENLSRRPTTKLTQSSTYGSLNADLANDGVLNTIEKYCAHTAISHTKAWLQVDLGKMFSINNVNIFYRNEGNTGWKQYRFRQFYLDISTLRATETTAVQRTRCYTDNTTAPYLPSTTIDIPCKETARYIIV</sequence>
<dbReference type="PANTHER" id="PTHR45713">
    <property type="entry name" value="FTP DOMAIN-CONTAINING PROTEIN"/>
    <property type="match status" value="1"/>
</dbReference>
<dbReference type="InterPro" id="IPR008979">
    <property type="entry name" value="Galactose-bd-like_sf"/>
</dbReference>
<dbReference type="InterPro" id="IPR000421">
    <property type="entry name" value="FA58C"/>
</dbReference>
<accession>A0A8W8NRM6</accession>
<dbReference type="PANTHER" id="PTHR45713:SF6">
    <property type="entry name" value="F5_8 TYPE C DOMAIN-CONTAINING PROTEIN"/>
    <property type="match status" value="1"/>
</dbReference>
<evidence type="ECO:0000313" key="4">
    <source>
        <dbReference type="Proteomes" id="UP000005408"/>
    </source>
</evidence>
<dbReference type="SUPFAM" id="SSF49785">
    <property type="entry name" value="Galactose-binding domain-like"/>
    <property type="match status" value="1"/>
</dbReference>
<evidence type="ECO:0000259" key="2">
    <source>
        <dbReference type="PROSITE" id="PS50022"/>
    </source>
</evidence>
<dbReference type="Proteomes" id="UP000005408">
    <property type="component" value="Unassembled WGS sequence"/>
</dbReference>
<proteinExistence type="predicted"/>
<name>A0A8W8NRM6_MAGGI</name>
<protein>
    <recommendedName>
        <fullName evidence="2">F5/8 type C domain-containing protein</fullName>
    </recommendedName>
</protein>
<feature type="signal peptide" evidence="1">
    <location>
        <begin position="1"/>
        <end position="18"/>
    </location>
</feature>
<dbReference type="AlphaFoldDB" id="A0A8W8NRM6"/>
<dbReference type="InterPro" id="IPR051941">
    <property type="entry name" value="BG_Antigen-Binding_Lectin"/>
</dbReference>
<keyword evidence="4" id="KW-1185">Reference proteome</keyword>
<reference evidence="3" key="1">
    <citation type="submission" date="2022-08" db="UniProtKB">
        <authorList>
            <consortium name="EnsemblMetazoa"/>
        </authorList>
    </citation>
    <scope>IDENTIFICATION</scope>
    <source>
        <strain evidence="3">05x7-T-G4-1.051#20</strain>
    </source>
</reference>
<dbReference type="Pfam" id="PF22633">
    <property type="entry name" value="F5_F8_type_C_2"/>
    <property type="match status" value="1"/>
</dbReference>
<dbReference type="EnsemblMetazoa" id="G7672.1">
    <property type="protein sequence ID" value="G7672.1:cds"/>
    <property type="gene ID" value="G7672"/>
</dbReference>
<dbReference type="Gene3D" id="2.60.120.260">
    <property type="entry name" value="Galactose-binding domain-like"/>
    <property type="match status" value="1"/>
</dbReference>